<dbReference type="InterPro" id="IPR005653">
    <property type="entry name" value="OstA-like_N"/>
</dbReference>
<dbReference type="Proteomes" id="UP000249081">
    <property type="component" value="Unassembled WGS sequence"/>
</dbReference>
<protein>
    <recommendedName>
        <fullName evidence="2">Organic solvent tolerance-like N-terminal domain-containing protein</fullName>
    </recommendedName>
</protein>
<organism evidence="3 4">
    <name type="scientific">Shackletoniella antarctica</name>
    <dbReference type="NCBI Taxonomy" id="268115"/>
    <lineage>
        <taxon>Bacteria</taxon>
        <taxon>Bacillati</taxon>
        <taxon>Cyanobacteriota</taxon>
        <taxon>Cyanophyceae</taxon>
        <taxon>Oculatellales</taxon>
        <taxon>Oculatellaceae</taxon>
        <taxon>Shackletoniella</taxon>
    </lineage>
</organism>
<gene>
    <name evidence="3" type="ORF">DCF17_19345</name>
</gene>
<accession>A0A2W4VZE4</accession>
<comment type="caution">
    <text evidence="3">The sequence shown here is derived from an EMBL/GenBank/DDBJ whole genome shotgun (WGS) entry which is preliminary data.</text>
</comment>
<proteinExistence type="predicted"/>
<reference evidence="4" key="1">
    <citation type="submission" date="2018-04" db="EMBL/GenBank/DDBJ databases">
        <authorList>
            <person name="Cornet L."/>
        </authorList>
    </citation>
    <scope>NUCLEOTIDE SEQUENCE [LARGE SCALE GENOMIC DNA]</scope>
</reference>
<evidence type="ECO:0000256" key="1">
    <source>
        <dbReference type="SAM" id="MobiDB-lite"/>
    </source>
</evidence>
<sequence>MGRKARWVWLMATVAGVSVALGGGALAPLGVGPAQAQDGGTITLRSDIQEANAATGVITARGNVQIDYPSRQIQATSAQADFFSNEQRIVLSGSVVVNQEGNTLRAEVVTYLIEEDRFVATPRPSEQVEAVYNLPPSAPASGQAGGPGVSSPPAPRPPTVLDVSPVNGANGSPGPSPESSPLGN</sequence>
<feature type="compositionally biased region" description="Low complexity" evidence="1">
    <location>
        <begin position="164"/>
        <end position="184"/>
    </location>
</feature>
<evidence type="ECO:0000313" key="4">
    <source>
        <dbReference type="Proteomes" id="UP000249081"/>
    </source>
</evidence>
<reference evidence="3 4" key="2">
    <citation type="submission" date="2018-06" db="EMBL/GenBank/DDBJ databases">
        <title>Metagenomic assembly of (sub)arctic Cyanobacteria and their associated microbiome from non-axenic cultures.</title>
        <authorList>
            <person name="Baurain D."/>
        </authorList>
    </citation>
    <scope>NUCLEOTIDE SEQUENCE [LARGE SCALE GENOMIC DNA]</scope>
    <source>
        <strain evidence="3">ULC041bin1</strain>
    </source>
</reference>
<name>A0A2W4VZE4_9CYAN</name>
<feature type="domain" description="Organic solvent tolerance-like N-terminal" evidence="2">
    <location>
        <begin position="53"/>
        <end position="116"/>
    </location>
</feature>
<dbReference type="Gene3D" id="2.60.450.10">
    <property type="entry name" value="Lipopolysaccharide (LPS) transport protein A like domain"/>
    <property type="match status" value="1"/>
</dbReference>
<dbReference type="EMBL" id="QBMN01000183">
    <property type="protein sequence ID" value="PZO35129.1"/>
    <property type="molecule type" value="Genomic_DNA"/>
</dbReference>
<evidence type="ECO:0000259" key="2">
    <source>
        <dbReference type="Pfam" id="PF03968"/>
    </source>
</evidence>
<evidence type="ECO:0000313" key="3">
    <source>
        <dbReference type="EMBL" id="PZO35129.1"/>
    </source>
</evidence>
<dbReference type="AlphaFoldDB" id="A0A2W4VZE4"/>
<dbReference type="Pfam" id="PF03968">
    <property type="entry name" value="LptD_N"/>
    <property type="match status" value="1"/>
</dbReference>
<feature type="region of interest" description="Disordered" evidence="1">
    <location>
        <begin position="134"/>
        <end position="184"/>
    </location>
</feature>